<organism evidence="9">
    <name type="scientific">Cyprideis torosa</name>
    <dbReference type="NCBI Taxonomy" id="163714"/>
    <lineage>
        <taxon>Eukaryota</taxon>
        <taxon>Metazoa</taxon>
        <taxon>Ecdysozoa</taxon>
        <taxon>Arthropoda</taxon>
        <taxon>Crustacea</taxon>
        <taxon>Oligostraca</taxon>
        <taxon>Ostracoda</taxon>
        <taxon>Podocopa</taxon>
        <taxon>Podocopida</taxon>
        <taxon>Cytherocopina</taxon>
        <taxon>Cytheroidea</taxon>
        <taxon>Cytherideidae</taxon>
        <taxon>Cyprideis</taxon>
    </lineage>
</organism>
<name>A0A7R8WDL0_9CRUS</name>
<dbReference type="GO" id="GO:0005737">
    <property type="term" value="C:cytoplasm"/>
    <property type="evidence" value="ECO:0007669"/>
    <property type="project" value="UniProtKB-SubCell"/>
</dbReference>
<dbReference type="PANTHER" id="PTHR15352:SF1">
    <property type="entry name" value="KASH5-LIKE COILED-COIL DOMAIN-CONTAINING PROTEIN"/>
    <property type="match status" value="1"/>
</dbReference>
<evidence type="ECO:0000256" key="1">
    <source>
        <dbReference type="ARBA" id="ARBA00004167"/>
    </source>
</evidence>
<sequence length="523" mass="57372">MRILEATKLAASEHPRGTVEETRKMLVSRIVQDSSPNVFEWEGTATENNLWPEPTTMTEEEIASKYMDLQIAFKTDKATLVARLERQQRQRGIAEANFHKELEDLRKGLDALKTLCRDEDTLRKFQNLETQLNVLQRASLRISAASELYGQLQQESKVSMATEIMIKHVEHITRNFDKDHTELEETKKILLENNLVVEEDPPRSRGATGAENTDAEKSGRSLSPQQQRIKALHVISAFRNQVSNAPAHKKSRLSGVLQSSNSKHRSASVNLGWKGSTVHGAAKRKQSDPQETGSRLQQVVPSTPVSLQTVSAPVEDIIPEDTTPDSFPPPTNGTSAIGTIRKHSSHRRRLSFIINPRWSSSSSKQENRERKVSDPIGYHQRHPPKPRSQSIPFTVKFPLLASGSYSEGEETLDSDSEDRADHHGIIQNFKRTVSSCGYQETPKRPGQCARGKAPGAKAPGAKAPWAKAPGAKVPGAKAPGAKAPGAKAPGAKASGAKAPWDKAATLRSNAFCVLASSKVGDVL</sequence>
<gene>
    <name evidence="9" type="ORF">CTOB1V02_LOCUS4742</name>
</gene>
<dbReference type="OrthoDB" id="10062605at2759"/>
<feature type="compositionally biased region" description="Polar residues" evidence="8">
    <location>
        <begin position="289"/>
        <end position="311"/>
    </location>
</feature>
<reference evidence="9" key="1">
    <citation type="submission" date="2020-11" db="EMBL/GenBank/DDBJ databases">
        <authorList>
            <person name="Tran Van P."/>
        </authorList>
    </citation>
    <scope>NUCLEOTIDE SEQUENCE</scope>
</reference>
<dbReference type="GO" id="GO:0016020">
    <property type="term" value="C:membrane"/>
    <property type="evidence" value="ECO:0007669"/>
    <property type="project" value="UniProtKB-SubCell"/>
</dbReference>
<comment type="subcellular location">
    <subcellularLocation>
        <location evidence="2">Cytoplasm</location>
    </subcellularLocation>
    <subcellularLocation>
        <location evidence="1">Membrane</location>
        <topology evidence="1">Single-pass membrane protein</topology>
    </subcellularLocation>
</comment>
<evidence type="ECO:0000256" key="4">
    <source>
        <dbReference type="ARBA" id="ARBA00022692"/>
    </source>
</evidence>
<protein>
    <submittedName>
        <fullName evidence="9">Uncharacterized protein</fullName>
    </submittedName>
</protein>
<dbReference type="EMBL" id="OB660946">
    <property type="protein sequence ID" value="CAD7226828.1"/>
    <property type="molecule type" value="Genomic_DNA"/>
</dbReference>
<evidence type="ECO:0000256" key="3">
    <source>
        <dbReference type="ARBA" id="ARBA00022490"/>
    </source>
</evidence>
<evidence type="ECO:0000256" key="5">
    <source>
        <dbReference type="ARBA" id="ARBA00022989"/>
    </source>
</evidence>
<dbReference type="Pfam" id="PF05781">
    <property type="entry name" value="MRVI1"/>
    <property type="match status" value="1"/>
</dbReference>
<evidence type="ECO:0000256" key="8">
    <source>
        <dbReference type="SAM" id="MobiDB-lite"/>
    </source>
</evidence>
<keyword evidence="7" id="KW-0472">Membrane</keyword>
<keyword evidence="6" id="KW-0175">Coiled coil</keyword>
<evidence type="ECO:0000256" key="2">
    <source>
        <dbReference type="ARBA" id="ARBA00004496"/>
    </source>
</evidence>
<dbReference type="InterPro" id="IPR008677">
    <property type="entry name" value="MRVI1"/>
</dbReference>
<feature type="compositionally biased region" description="Low complexity" evidence="8">
    <location>
        <begin position="451"/>
        <end position="495"/>
    </location>
</feature>
<feature type="compositionally biased region" description="Basic residues" evidence="8">
    <location>
        <begin position="340"/>
        <end position="350"/>
    </location>
</feature>
<evidence type="ECO:0000256" key="7">
    <source>
        <dbReference type="ARBA" id="ARBA00023136"/>
    </source>
</evidence>
<keyword evidence="4" id="KW-0812">Transmembrane</keyword>
<feature type="region of interest" description="Disordered" evidence="8">
    <location>
        <begin position="243"/>
        <end position="391"/>
    </location>
</feature>
<feature type="region of interest" description="Disordered" evidence="8">
    <location>
        <begin position="193"/>
        <end position="226"/>
    </location>
</feature>
<dbReference type="AlphaFoldDB" id="A0A7R8WDL0"/>
<feature type="region of interest" description="Disordered" evidence="8">
    <location>
        <begin position="436"/>
        <end position="495"/>
    </location>
</feature>
<accession>A0A7R8WDL0</accession>
<proteinExistence type="predicted"/>
<keyword evidence="5" id="KW-1133">Transmembrane helix</keyword>
<evidence type="ECO:0000256" key="6">
    <source>
        <dbReference type="ARBA" id="ARBA00023054"/>
    </source>
</evidence>
<dbReference type="PANTHER" id="PTHR15352">
    <property type="entry name" value="LYMPHOID-RESTRICTED MEMBRANE PROTEIN, JAW1"/>
    <property type="match status" value="1"/>
</dbReference>
<keyword evidence="3" id="KW-0963">Cytoplasm</keyword>
<evidence type="ECO:0000313" key="9">
    <source>
        <dbReference type="EMBL" id="CAD7226828.1"/>
    </source>
</evidence>